<organism evidence="3 4">
    <name type="scientific">Babesia ovata</name>
    <dbReference type="NCBI Taxonomy" id="189622"/>
    <lineage>
        <taxon>Eukaryota</taxon>
        <taxon>Sar</taxon>
        <taxon>Alveolata</taxon>
        <taxon>Apicomplexa</taxon>
        <taxon>Aconoidasida</taxon>
        <taxon>Piroplasmida</taxon>
        <taxon>Babesiidae</taxon>
        <taxon>Babesia</taxon>
    </lineage>
</organism>
<protein>
    <submittedName>
        <fullName evidence="3">Extracellular matrix-binding ebh, putative</fullName>
    </submittedName>
</protein>
<evidence type="ECO:0000256" key="2">
    <source>
        <dbReference type="SAM" id="Phobius"/>
    </source>
</evidence>
<keyword evidence="2" id="KW-0812">Transmembrane</keyword>
<dbReference type="VEuPathDB" id="PiroplasmaDB:BOVATA_043280"/>
<keyword evidence="1" id="KW-0175">Coiled coil</keyword>
<keyword evidence="2" id="KW-1133">Transmembrane helix</keyword>
<keyword evidence="2" id="KW-0472">Membrane</keyword>
<name>A0A2H6KIL8_9APIC</name>
<dbReference type="RefSeq" id="XP_028869078.1">
    <property type="nucleotide sequence ID" value="XM_029013245.1"/>
</dbReference>
<proteinExistence type="predicted"/>
<dbReference type="Proteomes" id="UP000236319">
    <property type="component" value="Unassembled WGS sequence"/>
</dbReference>
<comment type="caution">
    <text evidence="3">The sequence shown here is derived from an EMBL/GenBank/DDBJ whole genome shotgun (WGS) entry which is preliminary data.</text>
</comment>
<accession>A0A2H6KIL8</accession>
<feature type="transmembrane region" description="Helical" evidence="2">
    <location>
        <begin position="3265"/>
        <end position="3286"/>
    </location>
</feature>
<evidence type="ECO:0000313" key="3">
    <source>
        <dbReference type="EMBL" id="GBE62835.1"/>
    </source>
</evidence>
<gene>
    <name evidence="3" type="ORF">BOVATA_043280</name>
</gene>
<dbReference type="EMBL" id="BDSA01000007">
    <property type="protein sequence ID" value="GBE62835.1"/>
    <property type="molecule type" value="Genomic_DNA"/>
</dbReference>
<reference evidence="3 4" key="1">
    <citation type="journal article" date="2017" name="BMC Genomics">
        <title>Whole-genome assembly of Babesia ovata and comparative genomics between closely related pathogens.</title>
        <authorList>
            <person name="Yamagishi J."/>
            <person name="Asada M."/>
            <person name="Hakimi H."/>
            <person name="Tanaka T.Q."/>
            <person name="Sugimoto C."/>
            <person name="Kawazu S."/>
        </authorList>
    </citation>
    <scope>NUCLEOTIDE SEQUENCE [LARGE SCALE GENOMIC DNA]</scope>
    <source>
        <strain evidence="3 4">Miyake</strain>
    </source>
</reference>
<evidence type="ECO:0000313" key="4">
    <source>
        <dbReference type="Proteomes" id="UP000236319"/>
    </source>
</evidence>
<dbReference type="GeneID" id="39876605"/>
<sequence length="3334" mass="372019">MAHLAHDQMAHLAPNQTAYLAHNQTSNQAPNLTAYLTCNLPPNLLDPLISPLLAALAAVICDHIVAINTANDTLLHHVTSLNSWITDAEKIRAAAEKKAKEAYDKLKVNETLDLNVKKIVDANKAIKEVNKSLENHLSSLGAWKQQAGTVLGGAIQKAKEVHDHLVDSDIKKPLGEKIKNIEDNNSLIIQANTQLGTEVTALGKWRAAAKDVITKAEGKCDEIMQRVHKDNPQKTEIHQNANKLKEKAESLLNAYKETFTKVSALDGQVRGAVEDLEKGMKDDLVRLQREIVKNMKEHVGGMLGEIKTQVGEIKGEKGTKGKDDKWTNGSGIEAVANALISSYANAFSEAWSFKRIVGGWAEGILGNNKPHDKKEIKPWLGQYVNERGGNGDQAVRLLDGSVMQFVWSNKIIDQIKTKLHSEIEAGRTQVQQTDGQITQTITSVKNACEEFVKGLDNKLASDGIQKLAQEIYDKIASEGGPRSYGGTNYKAAIHPAIQAALICLSATASQVGEELKSVFLENRVGDKCIAQELDKVVEETRELDKNLGEAEKVAKNDPSSASLSQGQNKILESVQGIEGEVNKGMKDDDGSGVTVEKAMTTYIARKDTAAAGGNSLYKKLINEDIKNSLSDFTKMQGFKEQLKDENVDPQKREVGTHVSTIEKELQEIAERVDSSKRKTLPSKPDEYGVKQRLEDLGDMLKETESVSLKGKADGIPKDTVKGLAKIHEEIKSLHEKTYVPQANEIGQAVTQIKVELQDLRGKLKKENGGELGVIDKLQNFRNYGLEDGNSAWTSEDKKAMGLKKIQMRLKEQNAILPGQTKIIENALDIVVKEINWQLRLIGFRLNDDRVNDDVLDNLRRLDRKLGKNKYKDGDNLNDIYYTLYWLQDWPFKQYPNTINQAKQEIVKELNTLRGVLQGSTPGEDVITTLNDLQTSGLNGQKWDKNAAGKNKSLSNIENDLSTQQNTLGQQPEQIGGGVQSITTELDKLRDTLNIEVTEKLDDLKNHGLGNGQTWTIDNNSAKGLAKITADIIAIKDKDVEDVKDKLKMLLSDIKHEARSLAFVLKEVKEIMLDEEMKKIYSDLYDLYFGPLDNVIQLLKKFDKYADEAAKRIIADLHAFVDKEIKEAEEILIKEVRRQCVSNIKEALEAFARKVEEELTPLPPLINEDLQIGYKGFMYDFQQRFESHISPLKGTLQLEALSTGFKRFHLALSGYISTEIRRVHSEESKKKNPSLPQSEDHYAERLYGVTHALEELLEHIGRGKRFDRRLPEMLDKLAEAVGALRPEKFAKVTTPILDGVAEAADKFEKELRTVYISTYDGAFEGRVLVDARNSRVTTDGEKCAFVLLTITDTLFRDLNELRMHCADEWSDKLINPFTPLGAFLQQRGYRVTSAGVPDGELRNDSDCSGQKIRELTDNIMEPLDELHEYLKCYLRACHLHIPPSPKYPGTVRDILAWFAGLPYSVLYERVQAHCNVLFRGEGDAVVKHCLGSIPGALSLVTHRCSALLTTICGNGRGFDHADYPYACNFWDNSRGLHYPSDLADLLHMLTHLCKCLLLALNFLRARCKYDAATGHGWRDCQYGRSVPAASWQCNKHLMCEPNGRPTCRPNGQPMCQSTCQPKSPLQAHLMDHLAGFLPHKLASVGCDSQCDTCSIASPGMPCVTPMGFWDLTEAASIVGSGEQICAVLTALCSGAESPLPTLLRCLSSIDPSPPQSLGDMFAFYCNVFRCRQSAEYVDNVHFTGHLSTAAIPSVSLYLCPTTEAAQLTDALTRLYYSADDHSGASPTDAVTNTLQATHSDLSSLTVRSRCADSLTCAPYLQPLSFHAYHTFPEKHAEVYVSWVIYTAWRFWELLQQFLNAFQDIDCASSGCSTCPCNPGQHGVDLNCKCKALVSCHGVLPTFHAYGFTFGNTRALHGNNRKYCRNFAKQLSQVLHSDHFTHLFDQCDQYLYRIRAPFLFTLFTLWLTATFYIAHSLLYRIDVLHIRSHLLTTRASHLIDVKALLAGSRRMLSLYKDIDYFDDDFHSGKLKKDGDSDKTAVVNALQDLKEKGLGGHWTIDNGDWKTTKGLAIIQERLKTQNAILPVQTKSIDTAIKEIKGELARIGIKLNNVHTDHDIMDHLKQLANYIGKGKSANGYSLNVQKIHDVISALQSGVFTQKPTDIENANSAIKDELTTLQGLLQGSQPGDDVIGTLKDLRDTGLSDKQWKNKNGIKNIENDLKGQQTTLSSQPEKIGGGVQEITTELTKLQKDLQNNVTDKLKKLKDHGLTDGSTPWTMNNQSLTGLTKITADIVAIKDKDVDNVKYHLVALCSAIRHNARDLRDILKEVKENLVGELTKIKHSIRQLHKSLVDGPIKDLRSLLSFIVNGKAQLIKYLTQFVNQEIKEAEETLIREARRQYLSNIKELLKLFAQKVEEELSPLPPLINGDLHIGYKGFMKQVEGKPETQVAGAQGEFEKFEEFVRTLPTEPKERVFKKLAAVFMHFYGELKAYIHKEIRRVHSEESKKKNPVPQEPETLYTDKLVRVTLSLNALLEYIRTEDTFDHRLQALLRSLTDALSHLKPESFARPSTPLLDGLVEGLTKFAAEFTCAYVSAYAGAQFTDEEGEKCAKVFLTMLPTLCDAFTRLAEQCGKGGKWRDLKINSSSQLGKFLHRCGYKVSTSPTLQDGELRDECNGRDVYVLVSQKIEETENNEHLKKCLSLQHACNLLQLLKCLCTHLTEYYRTCHLKLHPSPRPPCSIYEMLTWCCGLTHNPVHLTVTHDAMPSLFGADEQGSSDSDVPLMNLSSLALKAHPRNITPASLTDALTEVCHQSHSVLTTLLGFGHAGGIYACDFNTNPQGLLYPGDADALLCLLFDVLRRLHHQLFFLYRRCLYNARHGGWLDCWYGRGVGGSSWKCNIMQCANQICDQQCNQTHNQICNLSCEQHPKCGVKSPLQSFLEDGLVGFLPHQLSPKDTCVSCSGCDTESPGLPCKTPMGLSNITRLASRASTGRRIMDVLGAFCGGASSPLTRLCGFLTCLLTRPPRTPDELFAFYFNFISEWRSSGEHRKAAFEDAVGDACFWQRGVTLDVSTVFGTSSHGPETEMPHLTGDLFSLVECNGSPRSAPPHPCGPYLKPLGHDVRATFAKAHAHLYLSWVVYLTETFYDLLCSLLQDCERNCADATSTCHANSCDNQCPAKRLPMAPDSEHLESCLSIADCDSITPTLFRYGFALRDVHSLAGSTSGYRTKRTCEDFCTALQIVLKQMNPLHRLAHDTIPEYLYRIRAPFLFTLFTLWLTATLYILHSLLYRMDVMHIRSHLLTTRASHLIDVKALLAGSRRMLSLYKDVDYFDDDFHS</sequence>
<feature type="coiled-coil region" evidence="1">
    <location>
        <begin position="234"/>
        <end position="261"/>
    </location>
</feature>
<keyword evidence="4" id="KW-1185">Reference proteome</keyword>
<evidence type="ECO:0000256" key="1">
    <source>
        <dbReference type="SAM" id="Coils"/>
    </source>
</evidence>